<dbReference type="VEuPathDB" id="VectorBase:ISCI018685"/>
<accession>B7PLF3</accession>
<dbReference type="AlphaFoldDB" id="B7PLF3"/>
<dbReference type="EMBL" id="DS740194">
    <property type="protein sequence ID" value="EEC07425.1"/>
    <property type="molecule type" value="Genomic_DNA"/>
</dbReference>
<evidence type="ECO:0000313" key="4">
    <source>
        <dbReference type="Proteomes" id="UP000001555"/>
    </source>
</evidence>
<dbReference type="HOGENOM" id="CLU_2266668_0_0_1"/>
<feature type="compositionally biased region" description="Basic and acidic residues" evidence="1">
    <location>
        <begin position="89"/>
        <end position="103"/>
    </location>
</feature>
<dbReference type="PaxDb" id="6945-B7PLF3"/>
<gene>
    <name evidence="2" type="ORF">IscW_ISCW018685</name>
</gene>
<evidence type="ECO:0000256" key="1">
    <source>
        <dbReference type="SAM" id="MobiDB-lite"/>
    </source>
</evidence>
<reference evidence="3" key="2">
    <citation type="submission" date="2020-05" db="UniProtKB">
        <authorList>
            <consortium name="EnsemblMetazoa"/>
        </authorList>
    </citation>
    <scope>IDENTIFICATION</scope>
    <source>
        <strain evidence="3">wikel</strain>
    </source>
</reference>
<sequence>MATGTLIRSRLGDSGLDTRCGRWASYTVTRTRQASSSSRQPLRAEEQRSVSGHAGRPTKPVSSDRSEATLRCPRVAPAVPWERLPQRALARDRQTALHAKEEH</sequence>
<dbReference type="Proteomes" id="UP000001555">
    <property type="component" value="Unassembled WGS sequence"/>
</dbReference>
<dbReference type="EnsemblMetazoa" id="ISCW018685-RA">
    <property type="protein sequence ID" value="ISCW018685-PA"/>
    <property type="gene ID" value="ISCW018685"/>
</dbReference>
<evidence type="ECO:0000313" key="3">
    <source>
        <dbReference type="EnsemblMetazoa" id="ISCW018685-PA"/>
    </source>
</evidence>
<proteinExistence type="predicted"/>
<dbReference type="VEuPathDB" id="VectorBase:ISCW018685"/>
<protein>
    <submittedName>
        <fullName evidence="2 3">Uncharacterized protein</fullName>
    </submittedName>
</protein>
<evidence type="ECO:0000313" key="2">
    <source>
        <dbReference type="EMBL" id="EEC07425.1"/>
    </source>
</evidence>
<name>B7PLF3_IXOSC</name>
<dbReference type="InParanoid" id="B7PLF3"/>
<reference evidence="2 4" key="1">
    <citation type="submission" date="2008-03" db="EMBL/GenBank/DDBJ databases">
        <title>Annotation of Ixodes scapularis.</title>
        <authorList>
            <consortium name="Ixodes scapularis Genome Project Consortium"/>
            <person name="Caler E."/>
            <person name="Hannick L.I."/>
            <person name="Bidwell S."/>
            <person name="Joardar V."/>
            <person name="Thiagarajan M."/>
            <person name="Amedeo P."/>
            <person name="Galinsky K.J."/>
            <person name="Schobel S."/>
            <person name="Inman J."/>
            <person name="Hostetler J."/>
            <person name="Miller J."/>
            <person name="Hammond M."/>
            <person name="Megy K."/>
            <person name="Lawson D."/>
            <person name="Kodira C."/>
            <person name="Sutton G."/>
            <person name="Meyer J."/>
            <person name="Hill C.A."/>
            <person name="Birren B."/>
            <person name="Nene V."/>
            <person name="Collins F."/>
            <person name="Alarcon-Chaidez F."/>
            <person name="Wikel S."/>
            <person name="Strausberg R."/>
        </authorList>
    </citation>
    <scope>NUCLEOTIDE SEQUENCE [LARGE SCALE GENOMIC DNA]</scope>
    <source>
        <strain evidence="4">Wikel</strain>
        <strain evidence="2">Wikel colony</strain>
    </source>
</reference>
<organism>
    <name type="scientific">Ixodes scapularis</name>
    <name type="common">Black-legged tick</name>
    <name type="synonym">Deer tick</name>
    <dbReference type="NCBI Taxonomy" id="6945"/>
    <lineage>
        <taxon>Eukaryota</taxon>
        <taxon>Metazoa</taxon>
        <taxon>Ecdysozoa</taxon>
        <taxon>Arthropoda</taxon>
        <taxon>Chelicerata</taxon>
        <taxon>Arachnida</taxon>
        <taxon>Acari</taxon>
        <taxon>Parasitiformes</taxon>
        <taxon>Ixodida</taxon>
        <taxon>Ixodoidea</taxon>
        <taxon>Ixodidae</taxon>
        <taxon>Ixodinae</taxon>
        <taxon>Ixodes</taxon>
    </lineage>
</organism>
<dbReference type="EMBL" id="ABJB010381910">
    <property type="status" value="NOT_ANNOTATED_CDS"/>
    <property type="molecule type" value="Genomic_DNA"/>
</dbReference>
<keyword evidence="4" id="KW-1185">Reference proteome</keyword>
<feature type="region of interest" description="Disordered" evidence="1">
    <location>
        <begin position="29"/>
        <end position="103"/>
    </location>
</feature>